<feature type="compositionally biased region" description="Basic and acidic residues" evidence="1">
    <location>
        <begin position="30"/>
        <end position="43"/>
    </location>
</feature>
<evidence type="ECO:0000313" key="2">
    <source>
        <dbReference type="EnsemblPlants" id="OBART02G12790.1"/>
    </source>
</evidence>
<dbReference type="Gramene" id="OBART02G12790.1">
    <property type="protein sequence ID" value="OBART02G12790.1"/>
    <property type="gene ID" value="OBART02G12790"/>
</dbReference>
<name>A0A0D3F3T4_9ORYZ</name>
<dbReference type="PaxDb" id="65489-OBART02G12790.1"/>
<feature type="region of interest" description="Disordered" evidence="1">
    <location>
        <begin position="1"/>
        <end position="63"/>
    </location>
</feature>
<reference evidence="2" key="2">
    <citation type="submission" date="2015-03" db="UniProtKB">
        <authorList>
            <consortium name="EnsemblPlants"/>
        </authorList>
    </citation>
    <scope>IDENTIFICATION</scope>
</reference>
<dbReference type="EnsemblPlants" id="OBART02G12790.1">
    <property type="protein sequence ID" value="OBART02G12790.1"/>
    <property type="gene ID" value="OBART02G12790"/>
</dbReference>
<dbReference type="Proteomes" id="UP000026960">
    <property type="component" value="Chromosome 2"/>
</dbReference>
<feature type="compositionally biased region" description="Polar residues" evidence="1">
    <location>
        <begin position="54"/>
        <end position="63"/>
    </location>
</feature>
<organism evidence="2">
    <name type="scientific">Oryza barthii</name>
    <dbReference type="NCBI Taxonomy" id="65489"/>
    <lineage>
        <taxon>Eukaryota</taxon>
        <taxon>Viridiplantae</taxon>
        <taxon>Streptophyta</taxon>
        <taxon>Embryophyta</taxon>
        <taxon>Tracheophyta</taxon>
        <taxon>Spermatophyta</taxon>
        <taxon>Magnoliopsida</taxon>
        <taxon>Liliopsida</taxon>
        <taxon>Poales</taxon>
        <taxon>Poaceae</taxon>
        <taxon>BOP clade</taxon>
        <taxon>Oryzoideae</taxon>
        <taxon>Oryzeae</taxon>
        <taxon>Oryzinae</taxon>
        <taxon>Oryza</taxon>
    </lineage>
</organism>
<evidence type="ECO:0000313" key="3">
    <source>
        <dbReference type="Proteomes" id="UP000026960"/>
    </source>
</evidence>
<dbReference type="HOGENOM" id="CLU_2889316_0_0_1"/>
<protein>
    <submittedName>
        <fullName evidence="2">Uncharacterized protein</fullName>
    </submittedName>
</protein>
<evidence type="ECO:0000256" key="1">
    <source>
        <dbReference type="SAM" id="MobiDB-lite"/>
    </source>
</evidence>
<reference evidence="2" key="1">
    <citation type="journal article" date="2009" name="Rice">
        <title>De Novo Next Generation Sequencing of Plant Genomes.</title>
        <authorList>
            <person name="Rounsley S."/>
            <person name="Marri P.R."/>
            <person name="Yu Y."/>
            <person name="He R."/>
            <person name="Sisneros N."/>
            <person name="Goicoechea J.L."/>
            <person name="Lee S.J."/>
            <person name="Angelova A."/>
            <person name="Kudrna D."/>
            <person name="Luo M."/>
            <person name="Affourtit J."/>
            <person name="Desany B."/>
            <person name="Knight J."/>
            <person name="Niazi F."/>
            <person name="Egholm M."/>
            <person name="Wing R.A."/>
        </authorList>
    </citation>
    <scope>NUCLEOTIDE SEQUENCE [LARGE SCALE GENOMIC DNA]</scope>
    <source>
        <strain evidence="2">cv. IRGC 105608</strain>
    </source>
</reference>
<dbReference type="AlphaFoldDB" id="A0A0D3F3T4"/>
<accession>A0A0D3F3T4</accession>
<feature type="compositionally biased region" description="Gly residues" evidence="1">
    <location>
        <begin position="15"/>
        <end position="24"/>
    </location>
</feature>
<sequence>MAGLGTAWRRSVEDGGLGHGGGRRCGSSKDGVEEVDGGRRGLRDGVGLPDDGSNARTHTWKNF</sequence>
<proteinExistence type="predicted"/>
<keyword evidence="3" id="KW-1185">Reference proteome</keyword>